<dbReference type="GO" id="GO:0005829">
    <property type="term" value="C:cytosol"/>
    <property type="evidence" value="ECO:0007669"/>
    <property type="project" value="TreeGrafter"/>
</dbReference>
<dbReference type="NCBIfam" id="TIGR03168">
    <property type="entry name" value="1-PFK"/>
    <property type="match status" value="1"/>
</dbReference>
<evidence type="ECO:0000256" key="3">
    <source>
        <dbReference type="ARBA" id="ARBA00022741"/>
    </source>
</evidence>
<feature type="domain" description="Carbohydrate kinase PfkB" evidence="7">
    <location>
        <begin position="22"/>
        <end position="286"/>
    </location>
</feature>
<dbReference type="AlphaFoldDB" id="A0A2P8DML3"/>
<dbReference type="Gene3D" id="3.40.1190.20">
    <property type="match status" value="1"/>
</dbReference>
<dbReference type="InterPro" id="IPR011611">
    <property type="entry name" value="PfkB_dom"/>
</dbReference>
<dbReference type="RefSeq" id="WP_106582540.1">
    <property type="nucleotide sequence ID" value="NZ_PYGA01000005.1"/>
</dbReference>
<comment type="similarity">
    <text evidence="1">Belongs to the carbohydrate kinase PfkB family.</text>
</comment>
<dbReference type="PIRSF" id="PIRSF000535">
    <property type="entry name" value="1PFK/6PFK/LacC"/>
    <property type="match status" value="1"/>
</dbReference>
<dbReference type="PANTHER" id="PTHR46566">
    <property type="entry name" value="1-PHOSPHOFRUCTOKINASE-RELATED"/>
    <property type="match status" value="1"/>
</dbReference>
<dbReference type="InterPro" id="IPR002173">
    <property type="entry name" value="Carboh/pur_kinase_PfkB_CS"/>
</dbReference>
<keyword evidence="2 6" id="KW-0808">Transferase</keyword>
<keyword evidence="3" id="KW-0547">Nucleotide-binding</keyword>
<evidence type="ECO:0000313" key="9">
    <source>
        <dbReference type="Proteomes" id="UP000240542"/>
    </source>
</evidence>
<proteinExistence type="inferred from homology"/>
<dbReference type="SUPFAM" id="SSF53613">
    <property type="entry name" value="Ribokinase-like"/>
    <property type="match status" value="1"/>
</dbReference>
<comment type="caution">
    <text evidence="8">The sequence shown here is derived from an EMBL/GenBank/DDBJ whole genome shotgun (WGS) entry which is preliminary data.</text>
</comment>
<dbReference type="PROSITE" id="PS00584">
    <property type="entry name" value="PFKB_KINASES_2"/>
    <property type="match status" value="1"/>
</dbReference>
<dbReference type="GO" id="GO:0008443">
    <property type="term" value="F:phosphofructokinase activity"/>
    <property type="evidence" value="ECO:0007669"/>
    <property type="project" value="TreeGrafter"/>
</dbReference>
<evidence type="ECO:0000256" key="1">
    <source>
        <dbReference type="ARBA" id="ARBA00010688"/>
    </source>
</evidence>
<evidence type="ECO:0000256" key="5">
    <source>
        <dbReference type="ARBA" id="ARBA00022840"/>
    </source>
</evidence>
<dbReference type="EMBL" id="PYGA01000005">
    <property type="protein sequence ID" value="PSK98455.1"/>
    <property type="molecule type" value="Genomic_DNA"/>
</dbReference>
<reference evidence="8 9" key="1">
    <citation type="submission" date="2018-03" db="EMBL/GenBank/DDBJ databases">
        <title>Genomic Encyclopedia of Archaeal and Bacterial Type Strains, Phase II (KMG-II): from individual species to whole genera.</title>
        <authorList>
            <person name="Goeker M."/>
        </authorList>
    </citation>
    <scope>NUCLEOTIDE SEQUENCE [LARGE SCALE GENOMIC DNA]</scope>
    <source>
        <strain evidence="8 9">DSM 45312</strain>
    </source>
</reference>
<dbReference type="InterPro" id="IPR029056">
    <property type="entry name" value="Ribokinase-like"/>
</dbReference>
<keyword evidence="4 8" id="KW-0418">Kinase</keyword>
<dbReference type="GO" id="GO:0005524">
    <property type="term" value="F:ATP binding"/>
    <property type="evidence" value="ECO:0007669"/>
    <property type="project" value="UniProtKB-KW"/>
</dbReference>
<evidence type="ECO:0000256" key="4">
    <source>
        <dbReference type="ARBA" id="ARBA00022777"/>
    </source>
</evidence>
<dbReference type="CDD" id="cd01164">
    <property type="entry name" value="FruK_PfkB_like"/>
    <property type="match status" value="1"/>
</dbReference>
<dbReference type="Proteomes" id="UP000240542">
    <property type="component" value="Unassembled WGS sequence"/>
</dbReference>
<accession>A0A2P8DML3</accession>
<organism evidence="8 9">
    <name type="scientific">Murinocardiopsis flavida</name>
    <dbReference type="NCBI Taxonomy" id="645275"/>
    <lineage>
        <taxon>Bacteria</taxon>
        <taxon>Bacillati</taxon>
        <taxon>Actinomycetota</taxon>
        <taxon>Actinomycetes</taxon>
        <taxon>Streptosporangiales</taxon>
        <taxon>Nocardiopsidaceae</taxon>
        <taxon>Murinocardiopsis</taxon>
    </lineage>
</organism>
<name>A0A2P8DML3_9ACTN</name>
<protein>
    <submittedName>
        <fullName evidence="8">Tagatose 6-phosphate kinase</fullName>
    </submittedName>
</protein>
<dbReference type="OrthoDB" id="9801219at2"/>
<sequence length="307" mass="31195">MILTVTPNPALDVTYRFPELHLGATNRVAGADRRAGGKGVNVARVLHALGHPVTATAPLAGPTGAAIRADLDRSGIRHACVDAAEGDSRRTVTAIETGTGRATCLNESGPVLSEDALGLLCDRVEELIPAARALVLSGSLPRGAPADTYLRLVRIGRAAGRPVLLDTEGEPLLAALPAGPDLVKPNADELARSTGCADPAEGARLLLERGARAAAVSLGAAGLLLRTRAGAWRARPHRTLTGNPTGAGDALAAAFARAAARGQPWHEALAEAVALAAAAVARPLAGDVCPGTAAEFAPRVEITPDAC</sequence>
<keyword evidence="5" id="KW-0067">ATP-binding</keyword>
<dbReference type="Pfam" id="PF00294">
    <property type="entry name" value="PfkB"/>
    <property type="match status" value="1"/>
</dbReference>
<dbReference type="PANTHER" id="PTHR46566:SF5">
    <property type="entry name" value="1-PHOSPHOFRUCTOKINASE"/>
    <property type="match status" value="1"/>
</dbReference>
<keyword evidence="9" id="KW-1185">Reference proteome</keyword>
<evidence type="ECO:0000259" key="7">
    <source>
        <dbReference type="Pfam" id="PF00294"/>
    </source>
</evidence>
<evidence type="ECO:0000256" key="2">
    <source>
        <dbReference type="ARBA" id="ARBA00022679"/>
    </source>
</evidence>
<dbReference type="InterPro" id="IPR017583">
    <property type="entry name" value="Tagatose/fructose_Pkinase"/>
</dbReference>
<evidence type="ECO:0000313" key="8">
    <source>
        <dbReference type="EMBL" id="PSK98455.1"/>
    </source>
</evidence>
<evidence type="ECO:0000256" key="6">
    <source>
        <dbReference type="PIRNR" id="PIRNR000535"/>
    </source>
</evidence>
<gene>
    <name evidence="8" type="ORF">CLV63_105129</name>
</gene>